<dbReference type="Gene3D" id="1.10.10.10">
    <property type="entry name" value="Winged helix-like DNA-binding domain superfamily/Winged helix DNA-binding domain"/>
    <property type="match status" value="1"/>
</dbReference>
<evidence type="ECO:0000256" key="4">
    <source>
        <dbReference type="ARBA" id="ARBA00023163"/>
    </source>
</evidence>
<comment type="similarity">
    <text evidence="5">Belongs to the HrcA family.</text>
</comment>
<keyword evidence="3 5" id="KW-0346">Stress response</keyword>
<reference evidence="7 8" key="1">
    <citation type="submission" date="2020-11" db="EMBL/GenBank/DDBJ databases">
        <title>Fusibacter basophilias sp. nov.</title>
        <authorList>
            <person name="Qiu D."/>
        </authorList>
    </citation>
    <scope>NUCLEOTIDE SEQUENCE [LARGE SCALE GENOMIC DNA]</scope>
    <source>
        <strain evidence="7 8">Q10-2</strain>
    </source>
</reference>
<dbReference type="PIRSF" id="PIRSF005485">
    <property type="entry name" value="HrcA"/>
    <property type="match status" value="1"/>
</dbReference>
<evidence type="ECO:0000256" key="5">
    <source>
        <dbReference type="HAMAP-Rule" id="MF_00081"/>
    </source>
</evidence>
<dbReference type="InterPro" id="IPR036390">
    <property type="entry name" value="WH_DNA-bd_sf"/>
</dbReference>
<name>A0ABR9ZWS6_9FIRM</name>
<dbReference type="RefSeq" id="WP_194703145.1">
    <property type="nucleotide sequence ID" value="NZ_JADKNH010000011.1"/>
</dbReference>
<dbReference type="Proteomes" id="UP000614200">
    <property type="component" value="Unassembled WGS sequence"/>
</dbReference>
<dbReference type="Pfam" id="PF01628">
    <property type="entry name" value="HrcA"/>
    <property type="match status" value="1"/>
</dbReference>
<dbReference type="InterPro" id="IPR029016">
    <property type="entry name" value="GAF-like_dom_sf"/>
</dbReference>
<evidence type="ECO:0000313" key="8">
    <source>
        <dbReference type="Proteomes" id="UP000614200"/>
    </source>
</evidence>
<dbReference type="Gene3D" id="3.30.390.60">
    <property type="entry name" value="Heat-inducible transcription repressor hrca homolog, domain 3"/>
    <property type="match status" value="1"/>
</dbReference>
<dbReference type="InterPro" id="IPR021153">
    <property type="entry name" value="HrcA_C"/>
</dbReference>
<dbReference type="SUPFAM" id="SSF46785">
    <property type="entry name" value="Winged helix' DNA-binding domain"/>
    <property type="match status" value="1"/>
</dbReference>
<evidence type="ECO:0000313" key="7">
    <source>
        <dbReference type="EMBL" id="MBF4694907.1"/>
    </source>
</evidence>
<dbReference type="EMBL" id="JADKNH010000011">
    <property type="protein sequence ID" value="MBF4694907.1"/>
    <property type="molecule type" value="Genomic_DNA"/>
</dbReference>
<dbReference type="PANTHER" id="PTHR34824">
    <property type="entry name" value="HEAT-INDUCIBLE TRANSCRIPTION REPRESSOR HRCA"/>
    <property type="match status" value="1"/>
</dbReference>
<dbReference type="PANTHER" id="PTHR34824:SF1">
    <property type="entry name" value="HEAT-INDUCIBLE TRANSCRIPTION REPRESSOR HRCA"/>
    <property type="match status" value="1"/>
</dbReference>
<feature type="domain" description="Heat-inducible transcription repressor HrcA C-terminal" evidence="6">
    <location>
        <begin position="105"/>
        <end position="322"/>
    </location>
</feature>
<comment type="function">
    <text evidence="5">Negative regulator of class I heat shock genes (grpE-dnaK-dnaJ and groELS operons). Prevents heat-shock induction of these operons.</text>
</comment>
<dbReference type="SUPFAM" id="SSF55781">
    <property type="entry name" value="GAF domain-like"/>
    <property type="match status" value="1"/>
</dbReference>
<keyword evidence="8" id="KW-1185">Reference proteome</keyword>
<protein>
    <recommendedName>
        <fullName evidence="5">Heat-inducible transcription repressor HrcA</fullName>
    </recommendedName>
</protein>
<gene>
    <name evidence="5 7" type="primary">hrcA</name>
    <name evidence="7" type="ORF">ISU02_17540</name>
</gene>
<dbReference type="InterPro" id="IPR036388">
    <property type="entry name" value="WH-like_DNA-bd_sf"/>
</dbReference>
<dbReference type="NCBIfam" id="TIGR00331">
    <property type="entry name" value="hrcA"/>
    <property type="match status" value="1"/>
</dbReference>
<keyword evidence="1 5" id="KW-0678">Repressor</keyword>
<evidence type="ECO:0000256" key="1">
    <source>
        <dbReference type="ARBA" id="ARBA00022491"/>
    </source>
</evidence>
<comment type="caution">
    <text evidence="7">The sequence shown here is derived from an EMBL/GenBank/DDBJ whole genome shotgun (WGS) entry which is preliminary data.</text>
</comment>
<evidence type="ECO:0000259" key="6">
    <source>
        <dbReference type="Pfam" id="PF01628"/>
    </source>
</evidence>
<dbReference type="InterPro" id="IPR002571">
    <property type="entry name" value="HrcA"/>
</dbReference>
<accession>A0ABR9ZWS6</accession>
<keyword evidence="4 5" id="KW-0804">Transcription</keyword>
<dbReference type="Gene3D" id="3.30.450.40">
    <property type="match status" value="1"/>
</dbReference>
<sequence length="341" mass="37944">MLSERQLRILEAIIVDFIDTAQPVGSRTISKKYPLGISSATIRNEMADLEELGYLEQPHTSAGRVPSELGYRLYVDSLTNLHTIGTEQKELIQSLLLKRIIEANDIADQSAKILADFTGLVAVVTIPQFNKCRLANFKMVKVTDTKVLLILVTDNGIVKNVQLGISNTDQYILDKISDTMLSFLMGETIKNIDVRLISKLKEKLSSFGDIVDYLIPILKDAFKNLDDNEIHVAGEQNILSILEFSESERAKQIFNFLKSSENLKALAQTMDTSKLSIKIGTEIGIKELEDCSVISSMYKVDGKNEGKILVIGPKRIDYGSVISIVNYISNTLSDLFSGIYL</sequence>
<dbReference type="HAMAP" id="MF_00081">
    <property type="entry name" value="HrcA"/>
    <property type="match status" value="1"/>
</dbReference>
<dbReference type="InterPro" id="IPR023120">
    <property type="entry name" value="WHTH_transcript_rep_HrcA_IDD"/>
</dbReference>
<evidence type="ECO:0000256" key="2">
    <source>
        <dbReference type="ARBA" id="ARBA00023015"/>
    </source>
</evidence>
<organism evidence="7 8">
    <name type="scientific">Fusibacter ferrireducens</name>
    <dbReference type="NCBI Taxonomy" id="2785058"/>
    <lineage>
        <taxon>Bacteria</taxon>
        <taxon>Bacillati</taxon>
        <taxon>Bacillota</taxon>
        <taxon>Clostridia</taxon>
        <taxon>Eubacteriales</taxon>
        <taxon>Eubacteriales Family XII. Incertae Sedis</taxon>
        <taxon>Fusibacter</taxon>
    </lineage>
</organism>
<proteinExistence type="inferred from homology"/>
<evidence type="ECO:0000256" key="3">
    <source>
        <dbReference type="ARBA" id="ARBA00023016"/>
    </source>
</evidence>
<keyword evidence="2 5" id="KW-0805">Transcription regulation</keyword>